<name>A0A934M4N0_9CORY</name>
<sequence length="168" mass="17596">MRGPTSALILVAVAASAAALCGCSPRAEDTAPSGPAPATGPVTEIPAESDDAGTGVVPLAEYPVDRASDRMRDEHIARIEDHAVIDQRTIRIAGMTGTARCFGVRPVVDETDNEVRLALVAGTLPGTDGPCTEEARFAAVDVPLSRDLGDRKIVLLDELEPGELTRNR</sequence>
<evidence type="ECO:0000313" key="4">
    <source>
        <dbReference type="Proteomes" id="UP000645966"/>
    </source>
</evidence>
<accession>A0A934M4N0</accession>
<evidence type="ECO:0000313" key="3">
    <source>
        <dbReference type="EMBL" id="MBI8989211.1"/>
    </source>
</evidence>
<comment type="caution">
    <text evidence="3">The sequence shown here is derived from an EMBL/GenBank/DDBJ whole genome shotgun (WGS) entry which is preliminary data.</text>
</comment>
<reference evidence="3" key="1">
    <citation type="submission" date="2020-12" db="EMBL/GenBank/DDBJ databases">
        <title>Genome public.</title>
        <authorList>
            <person name="Sun Q."/>
        </authorList>
    </citation>
    <scope>NUCLEOTIDE SEQUENCE</scope>
    <source>
        <strain evidence="3">CCM 8863</strain>
    </source>
</reference>
<dbReference type="EMBL" id="JAEIOS010000011">
    <property type="protein sequence ID" value="MBI8989211.1"/>
    <property type="molecule type" value="Genomic_DNA"/>
</dbReference>
<proteinExistence type="predicted"/>
<feature type="region of interest" description="Disordered" evidence="1">
    <location>
        <begin position="25"/>
        <end position="55"/>
    </location>
</feature>
<dbReference type="PROSITE" id="PS51257">
    <property type="entry name" value="PROKAR_LIPOPROTEIN"/>
    <property type="match status" value="1"/>
</dbReference>
<protein>
    <submittedName>
        <fullName evidence="3">Uncharacterized protein</fullName>
    </submittedName>
</protein>
<keyword evidence="2" id="KW-0732">Signal</keyword>
<feature type="signal peptide" evidence="2">
    <location>
        <begin position="1"/>
        <end position="27"/>
    </location>
</feature>
<dbReference type="AlphaFoldDB" id="A0A934M4N0"/>
<evidence type="ECO:0000256" key="2">
    <source>
        <dbReference type="SAM" id="SignalP"/>
    </source>
</evidence>
<dbReference type="RefSeq" id="WP_198738212.1">
    <property type="nucleotide sequence ID" value="NZ_JAEIOS010000011.1"/>
</dbReference>
<feature type="compositionally biased region" description="Low complexity" evidence="1">
    <location>
        <begin position="30"/>
        <end position="41"/>
    </location>
</feature>
<evidence type="ECO:0000256" key="1">
    <source>
        <dbReference type="SAM" id="MobiDB-lite"/>
    </source>
</evidence>
<feature type="chain" id="PRO_5039049895" evidence="2">
    <location>
        <begin position="28"/>
        <end position="168"/>
    </location>
</feature>
<organism evidence="3 4">
    <name type="scientific">Corynebacterium meridianum</name>
    <dbReference type="NCBI Taxonomy" id="2765363"/>
    <lineage>
        <taxon>Bacteria</taxon>
        <taxon>Bacillati</taxon>
        <taxon>Actinomycetota</taxon>
        <taxon>Actinomycetes</taxon>
        <taxon>Mycobacteriales</taxon>
        <taxon>Corynebacteriaceae</taxon>
        <taxon>Corynebacterium</taxon>
    </lineage>
</organism>
<dbReference type="Proteomes" id="UP000645966">
    <property type="component" value="Unassembled WGS sequence"/>
</dbReference>
<gene>
    <name evidence="3" type="ORF">JDV75_05485</name>
</gene>
<keyword evidence="4" id="KW-1185">Reference proteome</keyword>